<accession>A0ABW2TRF2</accession>
<dbReference type="Proteomes" id="UP001596512">
    <property type="component" value="Unassembled WGS sequence"/>
</dbReference>
<comment type="caution">
    <text evidence="2">The sequence shown here is derived from an EMBL/GenBank/DDBJ whole genome shotgun (WGS) entry which is preliminary data.</text>
</comment>
<evidence type="ECO:0000256" key="1">
    <source>
        <dbReference type="SAM" id="SignalP"/>
    </source>
</evidence>
<evidence type="ECO:0000313" key="3">
    <source>
        <dbReference type="Proteomes" id="UP001596512"/>
    </source>
</evidence>
<dbReference type="EMBL" id="JBHTEY010000004">
    <property type="protein sequence ID" value="MFC7616370.1"/>
    <property type="molecule type" value="Genomic_DNA"/>
</dbReference>
<organism evidence="2 3">
    <name type="scientific">Actinokineospora soli</name>
    <dbReference type="NCBI Taxonomy" id="1048753"/>
    <lineage>
        <taxon>Bacteria</taxon>
        <taxon>Bacillati</taxon>
        <taxon>Actinomycetota</taxon>
        <taxon>Actinomycetes</taxon>
        <taxon>Pseudonocardiales</taxon>
        <taxon>Pseudonocardiaceae</taxon>
        <taxon>Actinokineospora</taxon>
    </lineage>
</organism>
<dbReference type="Gene3D" id="3.40.50.12090">
    <property type="match status" value="1"/>
</dbReference>
<proteinExistence type="predicted"/>
<evidence type="ECO:0000313" key="2">
    <source>
        <dbReference type="EMBL" id="MFC7616370.1"/>
    </source>
</evidence>
<protein>
    <submittedName>
        <fullName evidence="2">Cell wall-binding repeat-containing protein</fullName>
    </submittedName>
</protein>
<name>A0ABW2TRF2_9PSEU</name>
<keyword evidence="1" id="KW-0732">Signal</keyword>
<sequence>MQRTNRGSRLRAIKWRLGAVLLAAAITSGGLAGPTATAAVDADLKAEIVDALRSAHEYGERSTAPGRAAAVEPEDCRTARHIHQYRYQNRFAGADRYETSVCASYWAWDEHDSPYRKAGAVVLARGDLYADALAGGPLAGYVNGPLLLTTPQSLLPIVKTEIQRLLAPGGTVYLLGSAGSLSPSVEAELVAAGYTTKRLGGADRYETAIRIAQAMPTTDQFFVTTGLDFPDGLAAGAFATAYTLGVTQDDDPATTKPFALLFTENDRMPANTRDFITARRTEHGGMTVFTAGGAAHTAVTRAFGDAATPFVGVDRYDTAGIIAERLYTDTDGKLIGYGVGLASGQNFPDGLSATTLMMRYSQPLLLTPSTTLDPVTRVFLRNHASDVRDPTSGRLDGVLAVFGSTGAVSESVVDAAITAYTP</sequence>
<feature type="signal peptide" evidence="1">
    <location>
        <begin position="1"/>
        <end position="32"/>
    </location>
</feature>
<dbReference type="PANTHER" id="PTHR30032">
    <property type="entry name" value="N-ACETYLMURAMOYL-L-ALANINE AMIDASE-RELATED"/>
    <property type="match status" value="1"/>
</dbReference>
<dbReference type="PANTHER" id="PTHR30032:SF8">
    <property type="entry name" value="GERMINATION-SPECIFIC N-ACETYLMURAMOYL-L-ALANINE AMIDASE"/>
    <property type="match status" value="1"/>
</dbReference>
<dbReference type="Pfam" id="PF04122">
    <property type="entry name" value="CW_binding_2"/>
    <property type="match status" value="3"/>
</dbReference>
<feature type="chain" id="PRO_5045221482" evidence="1">
    <location>
        <begin position="33"/>
        <end position="422"/>
    </location>
</feature>
<gene>
    <name evidence="2" type="ORF">ACFQV2_25765</name>
</gene>
<reference evidence="3" key="1">
    <citation type="journal article" date="2019" name="Int. J. Syst. Evol. Microbiol.">
        <title>The Global Catalogue of Microorganisms (GCM) 10K type strain sequencing project: providing services to taxonomists for standard genome sequencing and annotation.</title>
        <authorList>
            <consortium name="The Broad Institute Genomics Platform"/>
            <consortium name="The Broad Institute Genome Sequencing Center for Infectious Disease"/>
            <person name="Wu L."/>
            <person name="Ma J."/>
        </authorList>
    </citation>
    <scope>NUCLEOTIDE SEQUENCE [LARGE SCALE GENOMIC DNA]</scope>
    <source>
        <strain evidence="3">JCM 17695</strain>
    </source>
</reference>
<dbReference type="InterPro" id="IPR007253">
    <property type="entry name" value="Cell_wall-bd_2"/>
</dbReference>
<keyword evidence="3" id="KW-1185">Reference proteome</keyword>
<dbReference type="InterPro" id="IPR051922">
    <property type="entry name" value="Bact_Sporulation_Assoc"/>
</dbReference>